<protein>
    <submittedName>
        <fullName evidence="1">Uncharacterized protein</fullName>
    </submittedName>
</protein>
<dbReference type="AlphaFoldDB" id="A0A202E973"/>
<dbReference type="RefSeq" id="WP_054862959.1">
    <property type="nucleotide sequence ID" value="NZ_MWPH01000002.1"/>
</dbReference>
<proteinExistence type="predicted"/>
<evidence type="ECO:0000313" key="1">
    <source>
        <dbReference type="EMBL" id="OVE84792.1"/>
    </source>
</evidence>
<evidence type="ECO:0000313" key="2">
    <source>
        <dbReference type="Proteomes" id="UP000196084"/>
    </source>
</evidence>
<comment type="caution">
    <text evidence="1">The sequence shown here is derived from an EMBL/GenBank/DDBJ whole genome shotgun (WGS) entry which is preliminary data.</text>
</comment>
<sequence>MARDVTRRETLAGIGSAVAVGASARPARAETVTEADASDIVERDLETEYPTCVYKRNDDGEWRVSMPINVHVRVPGSQPAIAAIEAEFTGLTNLEWTQLLPDSPARAWDDRREELIEPALSVRRPRLGDGWAHVHVWPVDAERAAIHAHLDVFDPSSSYLHRGDDYDEAARAVSRQFTDEARASLQPSNWDLQTPYSIDYGVEDERLEQWGETGDRKLELG</sequence>
<organism evidence="1 2">
    <name type="scientific">Natronolimnobius baerhuensis</name>
    <dbReference type="NCBI Taxonomy" id="253108"/>
    <lineage>
        <taxon>Archaea</taxon>
        <taxon>Methanobacteriati</taxon>
        <taxon>Methanobacteriota</taxon>
        <taxon>Stenosarchaea group</taxon>
        <taxon>Halobacteria</taxon>
        <taxon>Halobacteriales</taxon>
        <taxon>Natrialbaceae</taxon>
        <taxon>Natronolimnobius</taxon>
    </lineage>
</organism>
<gene>
    <name evidence="1" type="ORF">B2G88_10460</name>
</gene>
<dbReference type="PROSITE" id="PS51318">
    <property type="entry name" value="TAT"/>
    <property type="match status" value="1"/>
</dbReference>
<dbReference type="EMBL" id="MWPH01000002">
    <property type="protein sequence ID" value="OVE84792.1"/>
    <property type="molecule type" value="Genomic_DNA"/>
</dbReference>
<dbReference type="InterPro" id="IPR006311">
    <property type="entry name" value="TAT_signal"/>
</dbReference>
<reference evidence="1 2" key="1">
    <citation type="submission" date="2017-02" db="EMBL/GenBank/DDBJ databases">
        <title>Natronthermophilus aegyptiacus gen. nov.,sp. nov., an aerobic, extremely halophilic alkalithermophilic archaeon isolated from the athalassohaline Wadi An Natrun, Egypt.</title>
        <authorList>
            <person name="Zhao B."/>
        </authorList>
    </citation>
    <scope>NUCLEOTIDE SEQUENCE [LARGE SCALE GENOMIC DNA]</scope>
    <source>
        <strain evidence="1 2">CGMCC 1.3597</strain>
    </source>
</reference>
<dbReference type="Proteomes" id="UP000196084">
    <property type="component" value="Unassembled WGS sequence"/>
</dbReference>
<dbReference type="OrthoDB" id="174616at2157"/>
<accession>A0A202E973</accession>
<name>A0A202E973_9EURY</name>
<keyword evidence="2" id="KW-1185">Reference proteome</keyword>